<dbReference type="InterPro" id="IPR038836">
    <property type="entry name" value="MED16"/>
</dbReference>
<gene>
    <name evidence="2" type="ORF">RJ639_032340</name>
</gene>
<reference evidence="2" key="1">
    <citation type="submission" date="2022-12" db="EMBL/GenBank/DDBJ databases">
        <title>Draft genome assemblies for two species of Escallonia (Escalloniales).</title>
        <authorList>
            <person name="Chanderbali A."/>
            <person name="Dervinis C."/>
            <person name="Anghel I."/>
            <person name="Soltis D."/>
            <person name="Soltis P."/>
            <person name="Zapata F."/>
        </authorList>
    </citation>
    <scope>NUCLEOTIDE SEQUENCE</scope>
    <source>
        <strain evidence="2">UCBG64.0493</strain>
        <tissue evidence="2">Leaf</tissue>
    </source>
</reference>
<comment type="caution">
    <text evidence="2">The sequence shown here is derived from an EMBL/GenBank/DDBJ whole genome shotgun (WGS) entry which is preliminary data.</text>
</comment>
<dbReference type="EMBL" id="JAVXUP010000187">
    <property type="protein sequence ID" value="KAK3034940.1"/>
    <property type="molecule type" value="Genomic_DNA"/>
</dbReference>
<dbReference type="GO" id="GO:0006355">
    <property type="term" value="P:regulation of DNA-templated transcription"/>
    <property type="evidence" value="ECO:0007669"/>
    <property type="project" value="InterPro"/>
</dbReference>
<name>A0AA88XAG3_9ASTE</name>
<dbReference type="Proteomes" id="UP001188597">
    <property type="component" value="Unassembled WGS sequence"/>
</dbReference>
<keyword evidence="3" id="KW-1185">Reference proteome</keyword>
<dbReference type="Pfam" id="PF05922">
    <property type="entry name" value="Inhibitor_I9"/>
    <property type="match status" value="1"/>
</dbReference>
<organism evidence="2 3">
    <name type="scientific">Escallonia herrerae</name>
    <dbReference type="NCBI Taxonomy" id="1293975"/>
    <lineage>
        <taxon>Eukaryota</taxon>
        <taxon>Viridiplantae</taxon>
        <taxon>Streptophyta</taxon>
        <taxon>Embryophyta</taxon>
        <taxon>Tracheophyta</taxon>
        <taxon>Spermatophyta</taxon>
        <taxon>Magnoliopsida</taxon>
        <taxon>eudicotyledons</taxon>
        <taxon>Gunneridae</taxon>
        <taxon>Pentapetalae</taxon>
        <taxon>asterids</taxon>
        <taxon>campanulids</taxon>
        <taxon>Escalloniales</taxon>
        <taxon>Escalloniaceae</taxon>
        <taxon>Escallonia</taxon>
    </lineage>
</organism>
<sequence>MQKSQAGTPENLDELNCFPMKLTSAIAKAGSGGQVCWVGQVGLGAKGAEEDPAGRSRLASGSADKGCTFELVKVLFFILIFLCRSTAGSAHPLAVSQVKSSNTRVVEASIGQHMQVYIIYMGAPSISDLSQESLHLSILETVVGSRANESIVYSYKSFNAFAAKLTVKEMQSIAGTSNVAKYKNK</sequence>
<dbReference type="AlphaFoldDB" id="A0AA88XAG3"/>
<dbReference type="InterPro" id="IPR010259">
    <property type="entry name" value="S8pro/Inhibitor_I9"/>
</dbReference>
<dbReference type="InterPro" id="IPR037045">
    <property type="entry name" value="S8pro/Inhibitor_I9_sf"/>
</dbReference>
<protein>
    <recommendedName>
        <fullName evidence="1">Inhibitor I9 domain-containing protein</fullName>
    </recommendedName>
</protein>
<evidence type="ECO:0000313" key="3">
    <source>
        <dbReference type="Proteomes" id="UP001188597"/>
    </source>
</evidence>
<dbReference type="Gene3D" id="3.30.70.80">
    <property type="entry name" value="Peptidase S8 propeptide/proteinase inhibitor I9"/>
    <property type="match status" value="1"/>
</dbReference>
<evidence type="ECO:0000313" key="2">
    <source>
        <dbReference type="EMBL" id="KAK3034940.1"/>
    </source>
</evidence>
<accession>A0AA88XAG3</accession>
<evidence type="ECO:0000259" key="1">
    <source>
        <dbReference type="Pfam" id="PF05922"/>
    </source>
</evidence>
<proteinExistence type="predicted"/>
<dbReference type="PANTHER" id="PTHR35130:SF1">
    <property type="entry name" value="MEDIATOR OF RNA POLYMERASE II TRANSCRIPTION SUBUNIT 16"/>
    <property type="match status" value="1"/>
</dbReference>
<dbReference type="GO" id="GO:0016592">
    <property type="term" value="C:mediator complex"/>
    <property type="evidence" value="ECO:0007669"/>
    <property type="project" value="InterPro"/>
</dbReference>
<dbReference type="PANTHER" id="PTHR35130">
    <property type="entry name" value="MEDIATOR OF RNA POLYMERASE II TRANSCRIPTION SUBUNIT 16"/>
    <property type="match status" value="1"/>
</dbReference>
<feature type="domain" description="Inhibitor I9" evidence="1">
    <location>
        <begin position="116"/>
        <end position="180"/>
    </location>
</feature>